<dbReference type="EMBL" id="CACSLK010027842">
    <property type="protein sequence ID" value="CAA0834000.1"/>
    <property type="molecule type" value="Genomic_DNA"/>
</dbReference>
<protein>
    <submittedName>
        <fullName evidence="2">F-box/LRR-repeat protein</fullName>
    </submittedName>
</protein>
<dbReference type="Gene3D" id="1.20.1280.50">
    <property type="match status" value="1"/>
</dbReference>
<evidence type="ECO:0000313" key="2">
    <source>
        <dbReference type="EMBL" id="CAA0834000.1"/>
    </source>
</evidence>
<dbReference type="Proteomes" id="UP001153555">
    <property type="component" value="Unassembled WGS sequence"/>
</dbReference>
<dbReference type="SUPFAM" id="SSF52047">
    <property type="entry name" value="RNI-like"/>
    <property type="match status" value="1"/>
</dbReference>
<dbReference type="InterPro" id="IPR053772">
    <property type="entry name" value="At1g61320/At1g61330-like"/>
</dbReference>
<dbReference type="PROSITE" id="PS50181">
    <property type="entry name" value="FBOX"/>
    <property type="match status" value="1"/>
</dbReference>
<dbReference type="PANTHER" id="PTHR34145">
    <property type="entry name" value="OS02G0105600 PROTEIN"/>
    <property type="match status" value="1"/>
</dbReference>
<name>A0A9N7RL51_STRHE</name>
<dbReference type="OrthoDB" id="421226at2759"/>
<dbReference type="AlphaFoldDB" id="A0A9N7RL51"/>
<sequence length="415" mass="47637">MKKLKQAAETEETLSTAMADDRISNLPIHTLHRILCSLSQKEAVRTCLLSKQWRYIVSTRPDLEFFEYWFDNTQQNFVSVVSRTLQGYLDQNLSVHKLHLDLSRPMVSLLDKWMWIIAALGIKAFKLDIFSSTSVYYDLPSAVFLSDSLQELHLCNCRLSPVESVRFNSLHMLTLEEVQVDGRTFETKTLRCPLLRRLVIKRCWELRNVWLSEAPGLKHFELFDSERMEGRTIEIDVPNLETVSIRGPWIWSHQQSTFLFSRLTSLHLCNVILSSESIDMLSFGFPTLESLALDNCSGFEGLHLANDSVKRLSIATSKILLKGVTICAPNIVIFGFTAGIPHAPDTFSFTTTTSKEWYSQVFLSSSAEGPDFDANLWFLKLRRMLKTLKLPIESVHMQLLPRLWFASNTHVELRL</sequence>
<dbReference type="InterPro" id="IPR036047">
    <property type="entry name" value="F-box-like_dom_sf"/>
</dbReference>
<feature type="domain" description="F-box" evidence="1">
    <location>
        <begin position="20"/>
        <end position="68"/>
    </location>
</feature>
<reference evidence="2" key="1">
    <citation type="submission" date="2019-12" db="EMBL/GenBank/DDBJ databases">
        <authorList>
            <person name="Scholes J."/>
        </authorList>
    </citation>
    <scope>NUCLEOTIDE SEQUENCE</scope>
</reference>
<dbReference type="SMART" id="SM00256">
    <property type="entry name" value="FBOX"/>
    <property type="match status" value="1"/>
</dbReference>
<dbReference type="InterPro" id="IPR001810">
    <property type="entry name" value="F-box_dom"/>
</dbReference>
<accession>A0A9N7RL51</accession>
<dbReference type="InterPro" id="IPR032675">
    <property type="entry name" value="LRR_dom_sf"/>
</dbReference>
<evidence type="ECO:0000259" key="1">
    <source>
        <dbReference type="PROSITE" id="PS50181"/>
    </source>
</evidence>
<gene>
    <name evidence="2" type="ORF">SHERM_29256</name>
</gene>
<dbReference type="InterPro" id="IPR055357">
    <property type="entry name" value="LRR_At1g61320_AtMIF1"/>
</dbReference>
<proteinExistence type="predicted"/>
<dbReference type="Gene3D" id="3.80.10.10">
    <property type="entry name" value="Ribonuclease Inhibitor"/>
    <property type="match status" value="1"/>
</dbReference>
<dbReference type="Pfam" id="PF23622">
    <property type="entry name" value="LRR_At1g61320_AtMIF1"/>
    <property type="match status" value="1"/>
</dbReference>
<evidence type="ECO:0000313" key="3">
    <source>
        <dbReference type="Proteomes" id="UP001153555"/>
    </source>
</evidence>
<keyword evidence="3" id="KW-1185">Reference proteome</keyword>
<dbReference type="SUPFAM" id="SSF81383">
    <property type="entry name" value="F-box domain"/>
    <property type="match status" value="1"/>
</dbReference>
<organism evidence="2 3">
    <name type="scientific">Striga hermonthica</name>
    <name type="common">Purple witchweed</name>
    <name type="synonym">Buchnera hermonthica</name>
    <dbReference type="NCBI Taxonomy" id="68872"/>
    <lineage>
        <taxon>Eukaryota</taxon>
        <taxon>Viridiplantae</taxon>
        <taxon>Streptophyta</taxon>
        <taxon>Embryophyta</taxon>
        <taxon>Tracheophyta</taxon>
        <taxon>Spermatophyta</taxon>
        <taxon>Magnoliopsida</taxon>
        <taxon>eudicotyledons</taxon>
        <taxon>Gunneridae</taxon>
        <taxon>Pentapetalae</taxon>
        <taxon>asterids</taxon>
        <taxon>lamiids</taxon>
        <taxon>Lamiales</taxon>
        <taxon>Orobanchaceae</taxon>
        <taxon>Buchnereae</taxon>
        <taxon>Striga</taxon>
    </lineage>
</organism>
<comment type="caution">
    <text evidence="2">The sequence shown here is derived from an EMBL/GenBank/DDBJ whole genome shotgun (WGS) entry which is preliminary data.</text>
</comment>
<dbReference type="Pfam" id="PF00646">
    <property type="entry name" value="F-box"/>
    <property type="match status" value="1"/>
</dbReference>